<comment type="caution">
    <text evidence="12">The sequence shown here is derived from an EMBL/GenBank/DDBJ whole genome shotgun (WGS) entry which is preliminary data.</text>
</comment>
<sequence>MTGASGTDAPAHVASRRQVPIGRLVPAVSILAAAALCVGVGGALILNARQAVREETGSAFELARAAAVLRLPSGYGGGDPVDQARGLAEEIDARRHVAATFEEISGQAAVRTEGSRASDGTAPRWFAALMRPPGHSDRFLVARYPNVLGALTVTTDPSDEIAEVWEDFRILLPILACTGFGMGLLSVGLTRFVLRQLEAVLVAIGEMRAGRLELRAPEGPLSELAALAEGVNALASHLQTERRENALLQSRLMTMAEAERARIASDLHDEMGPELFALNAAAGEVEHHLGAVPEAFAAPLRDAVGAVMRHTAAVQKSARAAINDLRPMIAGEATLFDLLADLAAGFNDTAPGTEFVLSADPEARADEMAELSIYRFVRESVLNSLRHGQPSRVEIGLWREKRALTARVADNGTGLRDASPDPGLGIAGMRDRALALGAEYLPPARVEGWTVTELRMPVS</sequence>
<feature type="domain" description="HAMP" evidence="11">
    <location>
        <begin position="191"/>
        <end position="243"/>
    </location>
</feature>
<evidence type="ECO:0000256" key="6">
    <source>
        <dbReference type="ARBA" id="ARBA00022741"/>
    </source>
</evidence>
<evidence type="ECO:0000313" key="13">
    <source>
        <dbReference type="Proteomes" id="UP000635853"/>
    </source>
</evidence>
<keyword evidence="7" id="KW-0418">Kinase</keyword>
<name>A0ABS1RDX5_9RHOB</name>
<keyword evidence="4" id="KW-0597">Phosphoprotein</keyword>
<dbReference type="EC" id="2.7.13.3" evidence="3"/>
<dbReference type="SMART" id="SM00304">
    <property type="entry name" value="HAMP"/>
    <property type="match status" value="1"/>
</dbReference>
<keyword evidence="13" id="KW-1185">Reference proteome</keyword>
<dbReference type="InterPro" id="IPR003660">
    <property type="entry name" value="HAMP_dom"/>
</dbReference>
<dbReference type="SUPFAM" id="SSF55874">
    <property type="entry name" value="ATPase domain of HSP90 chaperone/DNA topoisomerase II/histidine kinase"/>
    <property type="match status" value="1"/>
</dbReference>
<dbReference type="PANTHER" id="PTHR24421">
    <property type="entry name" value="NITRATE/NITRITE SENSOR PROTEIN NARX-RELATED"/>
    <property type="match status" value="1"/>
</dbReference>
<dbReference type="Proteomes" id="UP000635853">
    <property type="component" value="Unassembled WGS sequence"/>
</dbReference>
<dbReference type="InterPro" id="IPR036890">
    <property type="entry name" value="HATPase_C_sf"/>
</dbReference>
<keyword evidence="8" id="KW-0067">ATP-binding</keyword>
<evidence type="ECO:0000256" key="2">
    <source>
        <dbReference type="ARBA" id="ARBA00004370"/>
    </source>
</evidence>
<dbReference type="PROSITE" id="PS50885">
    <property type="entry name" value="HAMP"/>
    <property type="match status" value="1"/>
</dbReference>
<dbReference type="InterPro" id="IPR050482">
    <property type="entry name" value="Sensor_HK_TwoCompSys"/>
</dbReference>
<reference evidence="13" key="1">
    <citation type="submission" date="2021-01" db="EMBL/GenBank/DDBJ databases">
        <title>Draft genomes of Rhodovulum sulfidophilum.</title>
        <authorList>
            <person name="Guzman M.S."/>
        </authorList>
    </citation>
    <scope>NUCLEOTIDE SEQUENCE [LARGE SCALE GENOMIC DNA]</scope>
    <source>
        <strain evidence="13">AB19</strain>
    </source>
</reference>
<comment type="catalytic activity">
    <reaction evidence="1">
        <text>ATP + protein L-histidine = ADP + protein N-phospho-L-histidine.</text>
        <dbReference type="EC" id="2.7.13.3"/>
    </reaction>
</comment>
<evidence type="ECO:0000256" key="4">
    <source>
        <dbReference type="ARBA" id="ARBA00022553"/>
    </source>
</evidence>
<keyword evidence="10" id="KW-1133">Transmembrane helix</keyword>
<keyword evidence="10" id="KW-0812">Transmembrane</keyword>
<keyword evidence="9" id="KW-0902">Two-component regulatory system</keyword>
<feature type="transmembrane region" description="Helical" evidence="10">
    <location>
        <begin position="24"/>
        <end position="46"/>
    </location>
</feature>
<accession>A0ABS1RDX5</accession>
<evidence type="ECO:0000256" key="9">
    <source>
        <dbReference type="ARBA" id="ARBA00023012"/>
    </source>
</evidence>
<dbReference type="EMBL" id="JAESIL010000020">
    <property type="protein sequence ID" value="MBL3577847.1"/>
    <property type="molecule type" value="Genomic_DNA"/>
</dbReference>
<evidence type="ECO:0000256" key="8">
    <source>
        <dbReference type="ARBA" id="ARBA00022840"/>
    </source>
</evidence>
<keyword evidence="10" id="KW-0472">Membrane</keyword>
<evidence type="ECO:0000313" key="12">
    <source>
        <dbReference type="EMBL" id="MBL3577847.1"/>
    </source>
</evidence>
<dbReference type="InterPro" id="IPR011712">
    <property type="entry name" value="Sig_transdc_His_kin_sub3_dim/P"/>
</dbReference>
<evidence type="ECO:0000256" key="5">
    <source>
        <dbReference type="ARBA" id="ARBA00022679"/>
    </source>
</evidence>
<dbReference type="PANTHER" id="PTHR24421:SF10">
    <property type="entry name" value="NITRATE_NITRITE SENSOR PROTEIN NARQ"/>
    <property type="match status" value="1"/>
</dbReference>
<keyword evidence="5" id="KW-0808">Transferase</keyword>
<gene>
    <name evidence="12" type="ORF">JMJ92_06705</name>
</gene>
<evidence type="ECO:0000256" key="10">
    <source>
        <dbReference type="SAM" id="Phobius"/>
    </source>
</evidence>
<comment type="subcellular location">
    <subcellularLocation>
        <location evidence="2">Membrane</location>
    </subcellularLocation>
</comment>
<feature type="transmembrane region" description="Helical" evidence="10">
    <location>
        <begin position="170"/>
        <end position="194"/>
    </location>
</feature>
<protein>
    <recommendedName>
        <fullName evidence="3">histidine kinase</fullName>
        <ecNumber evidence="3">2.7.13.3</ecNumber>
    </recommendedName>
</protein>
<dbReference type="Pfam" id="PF16448">
    <property type="entry name" value="LapD_MoxY_N"/>
    <property type="match status" value="1"/>
</dbReference>
<dbReference type="Pfam" id="PF07730">
    <property type="entry name" value="HisKA_3"/>
    <property type="match status" value="1"/>
</dbReference>
<keyword evidence="6" id="KW-0547">Nucleotide-binding</keyword>
<dbReference type="CDD" id="cd16917">
    <property type="entry name" value="HATPase_UhpB-NarQ-NarX-like"/>
    <property type="match status" value="1"/>
</dbReference>
<proteinExistence type="predicted"/>
<organism evidence="12 13">
    <name type="scientific">Rhodovulum visakhapatnamense</name>
    <dbReference type="NCBI Taxonomy" id="364297"/>
    <lineage>
        <taxon>Bacteria</taxon>
        <taxon>Pseudomonadati</taxon>
        <taxon>Pseudomonadota</taxon>
        <taxon>Alphaproteobacteria</taxon>
        <taxon>Rhodobacterales</taxon>
        <taxon>Paracoccaceae</taxon>
        <taxon>Rhodovulum</taxon>
    </lineage>
</organism>
<evidence type="ECO:0000256" key="7">
    <source>
        <dbReference type="ARBA" id="ARBA00022777"/>
    </source>
</evidence>
<dbReference type="InterPro" id="IPR032244">
    <property type="entry name" value="LapD_MoxY_N"/>
</dbReference>
<dbReference type="Gene3D" id="3.30.565.10">
    <property type="entry name" value="Histidine kinase-like ATPase, C-terminal domain"/>
    <property type="match status" value="1"/>
</dbReference>
<evidence type="ECO:0000259" key="11">
    <source>
        <dbReference type="PROSITE" id="PS50885"/>
    </source>
</evidence>
<evidence type="ECO:0000256" key="1">
    <source>
        <dbReference type="ARBA" id="ARBA00000085"/>
    </source>
</evidence>
<evidence type="ECO:0000256" key="3">
    <source>
        <dbReference type="ARBA" id="ARBA00012438"/>
    </source>
</evidence>
<dbReference type="Gene3D" id="1.20.5.1930">
    <property type="match status" value="1"/>
</dbReference>